<dbReference type="InterPro" id="IPR036515">
    <property type="entry name" value="Transposase_17_sf"/>
</dbReference>
<dbReference type="InterPro" id="IPR002686">
    <property type="entry name" value="Transposase_17"/>
</dbReference>
<accession>A0AAC9XXA9</accession>
<dbReference type="KEGG" id="png:PNIG_a1836"/>
<evidence type="ECO:0000313" key="3">
    <source>
        <dbReference type="Proteomes" id="UP000198329"/>
    </source>
</evidence>
<dbReference type="SMART" id="SM01321">
    <property type="entry name" value="Y1_Tnp"/>
    <property type="match status" value="1"/>
</dbReference>
<gene>
    <name evidence="2" type="ORF">PNIG_a1836</name>
</gene>
<sequence length="167" mass="20351">MQYRRNYVKGGSYFFTVNLLDRNKSLLVEHIDLLREAIRFVKLRRPFYIDAWVVLPDHLHAVLTLPDNDSDYSGRWREIKKRFSKSLPKTEFLTQTRKRKNERGVWQRRFWEHTIRDDNDYWHHVNYVHFNPMKHGLVSRVADWPYSSFHRAVKQGVYTNNWCGEKP</sequence>
<evidence type="ECO:0000259" key="1">
    <source>
        <dbReference type="SMART" id="SM01321"/>
    </source>
</evidence>
<dbReference type="SUPFAM" id="SSF143422">
    <property type="entry name" value="Transposase IS200-like"/>
    <property type="match status" value="1"/>
</dbReference>
<dbReference type="NCBIfam" id="NF047646">
    <property type="entry name" value="REP_Tyr_transpos"/>
    <property type="match status" value="1"/>
</dbReference>
<reference evidence="2 3" key="1">
    <citation type="submission" date="2015-03" db="EMBL/GenBank/DDBJ databases">
        <authorList>
            <person name="Xie B.-B."/>
            <person name="Rong J.-C."/>
            <person name="Qin Q.-L."/>
            <person name="Zhang Y.-Z."/>
        </authorList>
    </citation>
    <scope>NUCLEOTIDE SEQUENCE [LARGE SCALE GENOMIC DNA]</scope>
    <source>
        <strain evidence="2 3">KMM 661</strain>
    </source>
</reference>
<dbReference type="GeneID" id="300941586"/>
<dbReference type="PANTHER" id="PTHR36966:SF1">
    <property type="entry name" value="REP-ASSOCIATED TYROSINE TRANSPOSASE"/>
    <property type="match status" value="1"/>
</dbReference>
<keyword evidence="3" id="KW-1185">Reference proteome</keyword>
<evidence type="ECO:0000313" key="2">
    <source>
        <dbReference type="EMBL" id="ASM53930.1"/>
    </source>
</evidence>
<dbReference type="AlphaFoldDB" id="A0AAC9XXA9"/>
<dbReference type="RefSeq" id="WP_089368219.1">
    <property type="nucleotide sequence ID" value="NZ_CP011036.1"/>
</dbReference>
<proteinExistence type="predicted"/>
<dbReference type="InterPro" id="IPR052715">
    <property type="entry name" value="RAYT_transposase"/>
</dbReference>
<feature type="domain" description="Transposase IS200-like" evidence="1">
    <location>
        <begin position="8"/>
        <end position="131"/>
    </location>
</feature>
<dbReference type="Proteomes" id="UP000198329">
    <property type="component" value="Chromosome I"/>
</dbReference>
<dbReference type="GO" id="GO:0006313">
    <property type="term" value="P:DNA transposition"/>
    <property type="evidence" value="ECO:0007669"/>
    <property type="project" value="InterPro"/>
</dbReference>
<name>A0AAC9XXA9_9GAMM</name>
<organism evidence="2 3">
    <name type="scientific">Pseudoalteromonas nigrifaciens</name>
    <dbReference type="NCBI Taxonomy" id="28109"/>
    <lineage>
        <taxon>Bacteria</taxon>
        <taxon>Pseudomonadati</taxon>
        <taxon>Pseudomonadota</taxon>
        <taxon>Gammaproteobacteria</taxon>
        <taxon>Alteromonadales</taxon>
        <taxon>Pseudoalteromonadaceae</taxon>
        <taxon>Pseudoalteromonas</taxon>
    </lineage>
</organism>
<dbReference type="GO" id="GO:0004803">
    <property type="term" value="F:transposase activity"/>
    <property type="evidence" value="ECO:0007669"/>
    <property type="project" value="InterPro"/>
</dbReference>
<protein>
    <submittedName>
        <fullName evidence="2">Transposase</fullName>
    </submittedName>
</protein>
<dbReference type="EMBL" id="CP011036">
    <property type="protein sequence ID" value="ASM53930.1"/>
    <property type="molecule type" value="Genomic_DNA"/>
</dbReference>
<dbReference type="Gene3D" id="3.30.70.1290">
    <property type="entry name" value="Transposase IS200-like"/>
    <property type="match status" value="1"/>
</dbReference>
<dbReference type="GO" id="GO:0043565">
    <property type="term" value="F:sequence-specific DNA binding"/>
    <property type="evidence" value="ECO:0007669"/>
    <property type="project" value="TreeGrafter"/>
</dbReference>
<dbReference type="PANTHER" id="PTHR36966">
    <property type="entry name" value="REP-ASSOCIATED TYROSINE TRANSPOSASE"/>
    <property type="match status" value="1"/>
</dbReference>